<dbReference type="PROSITE" id="PS50110">
    <property type="entry name" value="RESPONSE_REGULATORY"/>
    <property type="match status" value="1"/>
</dbReference>
<dbReference type="InterPro" id="IPR003594">
    <property type="entry name" value="HATPase_dom"/>
</dbReference>
<dbReference type="PRINTS" id="PR00344">
    <property type="entry name" value="BCTRLSENSOR"/>
</dbReference>
<accession>A0A2J6RXA6</accession>
<evidence type="ECO:0000256" key="3">
    <source>
        <dbReference type="ARBA" id="ARBA00022777"/>
    </source>
</evidence>
<reference evidence="8 9" key="1">
    <citation type="submission" date="2016-04" db="EMBL/GenBank/DDBJ databases">
        <title>A degradative enzymes factory behind the ericoid mycorrhizal symbiosis.</title>
        <authorList>
            <consortium name="DOE Joint Genome Institute"/>
            <person name="Martino E."/>
            <person name="Morin E."/>
            <person name="Grelet G."/>
            <person name="Kuo A."/>
            <person name="Kohler A."/>
            <person name="Daghino S."/>
            <person name="Barry K."/>
            <person name="Choi C."/>
            <person name="Cichocki N."/>
            <person name="Clum A."/>
            <person name="Copeland A."/>
            <person name="Hainaut M."/>
            <person name="Haridas S."/>
            <person name="Labutti K."/>
            <person name="Lindquist E."/>
            <person name="Lipzen A."/>
            <person name="Khouja H.-R."/>
            <person name="Murat C."/>
            <person name="Ohm R."/>
            <person name="Olson A."/>
            <person name="Spatafora J."/>
            <person name="Veneault-Fourrey C."/>
            <person name="Henrissat B."/>
            <person name="Grigoriev I."/>
            <person name="Martin F."/>
            <person name="Perotto S."/>
        </authorList>
    </citation>
    <scope>NUCLEOTIDE SEQUENCE [LARGE SCALE GENOMIC DNA]</scope>
    <source>
        <strain evidence="8 9">F</strain>
    </source>
</reference>
<dbReference type="FunFam" id="1.10.287.130:FF:000023">
    <property type="entry name" value="Sensor histidine kinase/response regulator, putative"/>
    <property type="match status" value="1"/>
</dbReference>
<keyword evidence="1 4" id="KW-0597">Phosphoprotein</keyword>
<dbReference type="STRING" id="1149755.A0A2J6RXA6"/>
<dbReference type="InterPro" id="IPR050956">
    <property type="entry name" value="2C_system_His_kinase"/>
</dbReference>
<dbReference type="InterPro" id="IPR029016">
    <property type="entry name" value="GAF-like_dom_sf"/>
</dbReference>
<dbReference type="SMART" id="SM00388">
    <property type="entry name" value="HisKA"/>
    <property type="match status" value="1"/>
</dbReference>
<feature type="compositionally biased region" description="Low complexity" evidence="5">
    <location>
        <begin position="46"/>
        <end position="63"/>
    </location>
</feature>
<dbReference type="SUPFAM" id="SSF47384">
    <property type="entry name" value="Homodimeric domain of signal transducing histidine kinase"/>
    <property type="match status" value="1"/>
</dbReference>
<dbReference type="CDD" id="cd00082">
    <property type="entry name" value="HisKA"/>
    <property type="match status" value="1"/>
</dbReference>
<dbReference type="Proteomes" id="UP000235786">
    <property type="component" value="Unassembled WGS sequence"/>
</dbReference>
<dbReference type="SMART" id="SM00387">
    <property type="entry name" value="HATPase_c"/>
    <property type="match status" value="1"/>
</dbReference>
<dbReference type="InterPro" id="IPR036890">
    <property type="entry name" value="HATPase_C_sf"/>
</dbReference>
<dbReference type="Gene3D" id="1.10.287.130">
    <property type="match status" value="1"/>
</dbReference>
<feature type="region of interest" description="Disordered" evidence="5">
    <location>
        <begin position="308"/>
        <end position="347"/>
    </location>
</feature>
<keyword evidence="3" id="KW-0418">Kinase</keyword>
<keyword evidence="9" id="KW-1185">Reference proteome</keyword>
<dbReference type="Pfam" id="PF01590">
    <property type="entry name" value="GAF"/>
    <property type="match status" value="1"/>
</dbReference>
<dbReference type="InterPro" id="IPR003661">
    <property type="entry name" value="HisK_dim/P_dom"/>
</dbReference>
<evidence type="ECO:0000256" key="4">
    <source>
        <dbReference type="PROSITE-ProRule" id="PRU00169"/>
    </source>
</evidence>
<feature type="domain" description="Histidine kinase" evidence="6">
    <location>
        <begin position="681"/>
        <end position="950"/>
    </location>
</feature>
<keyword evidence="2" id="KW-0808">Transferase</keyword>
<organism evidence="8 9">
    <name type="scientific">Hyaloscypha variabilis (strain UAMH 11265 / GT02V1 / F)</name>
    <name type="common">Meliniomyces variabilis</name>
    <dbReference type="NCBI Taxonomy" id="1149755"/>
    <lineage>
        <taxon>Eukaryota</taxon>
        <taxon>Fungi</taxon>
        <taxon>Dikarya</taxon>
        <taxon>Ascomycota</taxon>
        <taxon>Pezizomycotina</taxon>
        <taxon>Leotiomycetes</taxon>
        <taxon>Helotiales</taxon>
        <taxon>Hyaloscyphaceae</taxon>
        <taxon>Hyaloscypha</taxon>
        <taxon>Hyaloscypha variabilis</taxon>
    </lineage>
</organism>
<dbReference type="Gene3D" id="3.30.565.10">
    <property type="entry name" value="Histidine kinase-like ATPase, C-terminal domain"/>
    <property type="match status" value="1"/>
</dbReference>
<feature type="region of interest" description="Disordered" evidence="5">
    <location>
        <begin position="378"/>
        <end position="408"/>
    </location>
</feature>
<evidence type="ECO:0000256" key="5">
    <source>
        <dbReference type="SAM" id="MobiDB-lite"/>
    </source>
</evidence>
<feature type="modified residue" description="4-aspartylphosphate" evidence="4">
    <location>
        <position position="1222"/>
    </location>
</feature>
<dbReference type="PANTHER" id="PTHR43719:SF11">
    <property type="entry name" value="HISTIDINE KINASE_RESPONSE REGULATOR, PUTATIVE-RELATED"/>
    <property type="match status" value="1"/>
</dbReference>
<evidence type="ECO:0000256" key="1">
    <source>
        <dbReference type="ARBA" id="ARBA00022553"/>
    </source>
</evidence>
<feature type="domain" description="Response regulatory" evidence="7">
    <location>
        <begin position="1171"/>
        <end position="1292"/>
    </location>
</feature>
<dbReference type="CDD" id="cd17546">
    <property type="entry name" value="REC_hyHK_CKI1_RcsC-like"/>
    <property type="match status" value="1"/>
</dbReference>
<dbReference type="InterPro" id="IPR001789">
    <property type="entry name" value="Sig_transdc_resp-reg_receiver"/>
</dbReference>
<evidence type="ECO:0000313" key="9">
    <source>
        <dbReference type="Proteomes" id="UP000235786"/>
    </source>
</evidence>
<dbReference type="SMART" id="SM00448">
    <property type="entry name" value="REC"/>
    <property type="match status" value="1"/>
</dbReference>
<feature type="region of interest" description="Disordered" evidence="5">
    <location>
        <begin position="1129"/>
        <end position="1148"/>
    </location>
</feature>
<dbReference type="InterPro" id="IPR005467">
    <property type="entry name" value="His_kinase_dom"/>
</dbReference>
<dbReference type="FunFam" id="3.30.450.40:FF:000083">
    <property type="entry name" value="Sensor histidine kinase/response regulator, putative (AFU_orthologue AFUA_4G00660)"/>
    <property type="match status" value="1"/>
</dbReference>
<sequence>MTGHQETESPQVTARQIHAAAIIQNIVKYYIPDFQSTPVAPYESQAPSSPTLSATSASTGTTAVQDQLELPPGTSKLKQDPTLTALAQLAAFRLGCERSFISLIDHENQFILAEATRSVSLQNPEKSLPGDELFVGAAKLPAAWGLCPDTLHVFTAEDDKLNISTQHVTANQHCYVINDLSRVDCFKDKPFVAGWPFIRFYAEVPLKSSGIVIGSICVADTKPRYGLDAASLDMLTEVAAAIASHLDLVQAQNQLRRSQEMVRGLGRFVEGKSVREWWKDTFNDQFKRLSVTKQDDSEQRQGFAQTLSTASENRFMLSPKAQSPADASSRNETDLDEPEQSPEDRFDSLEVTVTHTSRSHTNDALPTVVFQEVSSLLEVPGRSSTPTKPRSSVQSSDGSPPPRDPTQEEQVAYKALQRLFSRASHLIRESSDLDGIIFIDASLQDIGVEEKRQKSLNTPANTPRFGGLPESSTALSMGRRQDLPINTVSTDISLYIRQGFKGRDAPNESKTSYCQLLGYSLNSDSKRHGDAAPSDQHLDVPQPTLRSLLRKYPNGNIFLFSSDGTLLDDKAMNFINHGAPADRSRSPSKHKSKFEKDKDQLRAYQLLDICPGARGIIFFPLWDPQRDQWFAGSLAWTKNPSRLLQSEDATFLAAFGSCIMAEKSKMDALSADRAKSDFISSVSHELRSPLHGILATVEVLADTAMTMEQNDLIRTVSTCGEVLMDTMDHILDYAKLSNSKRRRRLTAGQGEGSSQRSSNNVRMTAFDLSNLVESVVEGIFAGHNYRSLVNADRLSSEQTLKAHQQTTARLTPPSMNPNVMVIVDIEKQFSWLFESQIGAWKRILTNLFGNALKYTEAGFVRVSLSAVPIPSLPKSFVVTLEIQDSGIGMSKDYVQHRLYNPFAQANPMSAGTGLGLSIVRQLINDLDGSIDIESEVGYGTWVKVSIPASISSSDEPDEQSIGSTAKIRDIKVWCVGLKTCLVGFDYYPEIEEAPTGILSAHARRMLAIRSCMTTLLSEWFGMVVVTASSIEEAKGDILIGMQSQLDVLPKPSRAEPLIIFEDHYSGFRGINENGVFHLAQPVGPHKLARTLGHCLEYRSWVGISPDSPYTPPGRANSYGFSRLQEVSPDIQQDVSPATESAPQTHSRSQLDVPIVANTPRPTPVLVKPRSVVLLVEDNSVNMKILVNHMKRAKEEYISAVNGLEALHKYQSEHQNIKVIFMDVAMPVKDGITATKEIRQFELEASIPRVRIAVLTCFSSEEYQTSAFTAGADLFLIKPVMVKALKPILEMDPDVVVPP</sequence>
<feature type="compositionally biased region" description="Polar residues" evidence="5">
    <location>
        <begin position="382"/>
        <end position="398"/>
    </location>
</feature>
<feature type="region of interest" description="Disordered" evidence="5">
    <location>
        <begin position="40"/>
        <end position="64"/>
    </location>
</feature>
<dbReference type="InterPro" id="IPR036097">
    <property type="entry name" value="HisK_dim/P_sf"/>
</dbReference>
<dbReference type="SUPFAM" id="SSF55874">
    <property type="entry name" value="ATPase domain of HSP90 chaperone/DNA topoisomerase II/histidine kinase"/>
    <property type="match status" value="1"/>
</dbReference>
<dbReference type="Pfam" id="PF02518">
    <property type="entry name" value="HATPase_c"/>
    <property type="match status" value="1"/>
</dbReference>
<dbReference type="GO" id="GO:0000155">
    <property type="term" value="F:phosphorelay sensor kinase activity"/>
    <property type="evidence" value="ECO:0007669"/>
    <property type="project" value="InterPro"/>
</dbReference>
<dbReference type="InterPro" id="IPR011006">
    <property type="entry name" value="CheY-like_superfamily"/>
</dbReference>
<dbReference type="SMART" id="SM00065">
    <property type="entry name" value="GAF"/>
    <property type="match status" value="1"/>
</dbReference>
<evidence type="ECO:0000313" key="8">
    <source>
        <dbReference type="EMBL" id="PMD43150.1"/>
    </source>
</evidence>
<name>A0A2J6RXA6_HYAVF</name>
<dbReference type="Pfam" id="PF00072">
    <property type="entry name" value="Response_reg"/>
    <property type="match status" value="1"/>
</dbReference>
<dbReference type="Gene3D" id="3.40.50.2300">
    <property type="match status" value="1"/>
</dbReference>
<gene>
    <name evidence="8" type="ORF">L207DRAFT_563899</name>
</gene>
<dbReference type="InterPro" id="IPR003018">
    <property type="entry name" value="GAF"/>
</dbReference>
<dbReference type="SUPFAM" id="SSF52172">
    <property type="entry name" value="CheY-like"/>
    <property type="match status" value="1"/>
</dbReference>
<dbReference type="Gene3D" id="3.30.450.40">
    <property type="match status" value="1"/>
</dbReference>
<evidence type="ECO:0000256" key="2">
    <source>
        <dbReference type="ARBA" id="ARBA00022679"/>
    </source>
</evidence>
<proteinExistence type="predicted"/>
<dbReference type="PANTHER" id="PTHR43719">
    <property type="entry name" value="TWO-COMPONENT HISTIDINE KINASE"/>
    <property type="match status" value="1"/>
</dbReference>
<evidence type="ECO:0000259" key="7">
    <source>
        <dbReference type="PROSITE" id="PS50110"/>
    </source>
</evidence>
<dbReference type="SUPFAM" id="SSF55781">
    <property type="entry name" value="GAF domain-like"/>
    <property type="match status" value="1"/>
</dbReference>
<dbReference type="Pfam" id="PF00512">
    <property type="entry name" value="HisKA"/>
    <property type="match status" value="1"/>
</dbReference>
<dbReference type="InterPro" id="IPR004358">
    <property type="entry name" value="Sig_transdc_His_kin-like_C"/>
</dbReference>
<evidence type="ECO:0000259" key="6">
    <source>
        <dbReference type="PROSITE" id="PS50109"/>
    </source>
</evidence>
<protein>
    <submittedName>
        <fullName evidence="8">Uncharacterized protein</fullName>
    </submittedName>
</protein>
<dbReference type="EMBL" id="KZ613942">
    <property type="protein sequence ID" value="PMD43150.1"/>
    <property type="molecule type" value="Genomic_DNA"/>
</dbReference>
<dbReference type="OrthoDB" id="303614at2759"/>
<dbReference type="PROSITE" id="PS50109">
    <property type="entry name" value="HIS_KIN"/>
    <property type="match status" value="1"/>
</dbReference>